<dbReference type="SMR" id="Q4QIH9"/>
<dbReference type="AlphaFoldDB" id="Q4QIH9"/>
<evidence type="ECO:0000313" key="4">
    <source>
        <dbReference type="EMBL" id="CAJ07074.1"/>
    </source>
</evidence>
<evidence type="ECO:0000256" key="1">
    <source>
        <dbReference type="PROSITE-ProRule" id="PRU00042"/>
    </source>
</evidence>
<reference key="2">
    <citation type="submission" date="2005-06" db="EMBL/GenBank/DDBJ databases">
        <authorList>
            <person name="Peacock C.S"/>
            <person name="Murphy L."/>
            <person name="Ivens A.C"/>
            <person name="Berriman M."/>
            <person name="Blackwell J."/>
            <person name="Smith D."/>
            <person name="Collins M."/>
            <person name="Fosker N."/>
            <person name="Harris D."/>
            <person name="Oliver K."/>
            <person name="O'Neil S."/>
            <person name="Saunders D."/>
            <person name="Seeger K."/>
            <person name="Warren T."/>
            <person name="Rajandream M."/>
            <person name="and Barrell B.G."/>
        </authorList>
    </citation>
    <scope>NUCLEOTIDE SEQUENCE</scope>
    <source>
        <strain>Friedlin</strain>
    </source>
</reference>
<dbReference type="PROSITE" id="PS50157">
    <property type="entry name" value="ZINC_FINGER_C2H2_2"/>
    <property type="match status" value="2"/>
</dbReference>
<dbReference type="VEuPathDB" id="TriTrypDB:LMJSD75_070018500"/>
<dbReference type="KEGG" id="lma:LMJF_07_1070"/>
<proteinExistence type="predicted"/>
<dbReference type="GO" id="GO:0031019">
    <property type="term" value="C:mitochondrial mRNA editing complex"/>
    <property type="evidence" value="ECO:0000266"/>
    <property type="project" value="GeneDB"/>
</dbReference>
<feature type="domain" description="C2H2-type" evidence="3">
    <location>
        <begin position="116"/>
        <end position="144"/>
    </location>
</feature>
<keyword evidence="1" id="KW-0479">Metal-binding</keyword>
<feature type="region of interest" description="Disordered" evidence="2">
    <location>
        <begin position="20"/>
        <end position="42"/>
    </location>
</feature>
<name>Q4QIH9_LEIMA</name>
<accession>Q4QIH9</accession>
<dbReference type="PROSITE" id="PS00028">
    <property type="entry name" value="ZINC_FINGER_C2H2_1"/>
    <property type="match status" value="2"/>
</dbReference>
<dbReference type="RefSeq" id="XP_001681019.1">
    <property type="nucleotide sequence ID" value="XM_001680967.1"/>
</dbReference>
<feature type="compositionally biased region" description="Low complexity" evidence="2">
    <location>
        <begin position="297"/>
        <end position="324"/>
    </location>
</feature>
<evidence type="ECO:0000259" key="3">
    <source>
        <dbReference type="PROSITE" id="PS50157"/>
    </source>
</evidence>
<protein>
    <submittedName>
        <fullName evidence="4">Putative RNA-editing complex protein</fullName>
    </submittedName>
</protein>
<dbReference type="InParanoid" id="Q4QIH9"/>
<dbReference type="GO" id="GO:0010038">
    <property type="term" value="P:response to metal ion"/>
    <property type="evidence" value="ECO:0000266"/>
    <property type="project" value="GeneDB"/>
</dbReference>
<dbReference type="Gene3D" id="2.40.50.140">
    <property type="entry name" value="Nucleic acid-binding proteins"/>
    <property type="match status" value="1"/>
</dbReference>
<feature type="domain" description="C2H2-type" evidence="3">
    <location>
        <begin position="269"/>
        <end position="297"/>
    </location>
</feature>
<dbReference type="CDD" id="cd23960">
    <property type="entry name" value="KREPA3"/>
    <property type="match status" value="1"/>
</dbReference>
<dbReference type="VEuPathDB" id="TriTrypDB:LMJLV39_070018200"/>
<dbReference type="InterPro" id="IPR012340">
    <property type="entry name" value="NA-bd_OB-fold"/>
</dbReference>
<keyword evidence="1" id="KW-0862">Zinc</keyword>
<feature type="region of interest" description="Disordered" evidence="2">
    <location>
        <begin position="294"/>
        <end position="333"/>
    </location>
</feature>
<reference evidence="4 5" key="1">
    <citation type="journal article" date="2005" name="Science">
        <title>The genome of the kinetoplastid parasite, Leishmania major.</title>
        <authorList>
            <person name="Ivens A.C."/>
            <person name="Peacock C.S."/>
            <person name="Worthey E.A."/>
            <person name="Murphy L."/>
            <person name="Aggarwal G."/>
            <person name="Berriman M."/>
            <person name="Sisk E."/>
            <person name="Rajandream M.A."/>
            <person name="Adlem E."/>
            <person name="Aert R."/>
            <person name="Anupama A."/>
            <person name="Apostolou Z."/>
            <person name="Attipoe P."/>
            <person name="Bason N."/>
            <person name="Bauser C."/>
            <person name="Beck A."/>
            <person name="Beverley S.M."/>
            <person name="Bianchettin G."/>
            <person name="Borzym K."/>
            <person name="Bothe G."/>
            <person name="Bruschi C.V."/>
            <person name="Collins M."/>
            <person name="Cadag E."/>
            <person name="Ciarloni L."/>
            <person name="Clayton C."/>
            <person name="Coulson R.M."/>
            <person name="Cronin A."/>
            <person name="Cruz A.K."/>
            <person name="Davies R.M."/>
            <person name="De Gaudenzi J."/>
            <person name="Dobson D.E."/>
            <person name="Duesterhoeft A."/>
            <person name="Fazelina G."/>
            <person name="Fosker N."/>
            <person name="Frasch A.C."/>
            <person name="Fraser A."/>
            <person name="Fuchs M."/>
            <person name="Gabel C."/>
            <person name="Goble A."/>
            <person name="Goffeau A."/>
            <person name="Harris D."/>
            <person name="Hertz-Fowler C."/>
            <person name="Hilbert H."/>
            <person name="Horn D."/>
            <person name="Huang Y."/>
            <person name="Klages S."/>
            <person name="Knights A."/>
            <person name="Kube M."/>
            <person name="Larke N."/>
            <person name="Litvin L."/>
            <person name="Lord A."/>
            <person name="Louie T."/>
            <person name="Marra M."/>
            <person name="Masuy D."/>
            <person name="Matthews K."/>
            <person name="Michaeli S."/>
            <person name="Mottram J.C."/>
            <person name="Muller-Auer S."/>
            <person name="Munden H."/>
            <person name="Nelson S."/>
            <person name="Norbertczak H."/>
            <person name="Oliver K."/>
            <person name="O'neil S."/>
            <person name="Pentony M."/>
            <person name="Pohl T.M."/>
            <person name="Price C."/>
            <person name="Purnelle B."/>
            <person name="Quail M.A."/>
            <person name="Rabbinowitsch E."/>
            <person name="Reinhardt R."/>
            <person name="Rieger M."/>
            <person name="Rinta J."/>
            <person name="Robben J."/>
            <person name="Robertson L."/>
            <person name="Ruiz J.C."/>
            <person name="Rutter S."/>
            <person name="Saunders D."/>
            <person name="Schafer M."/>
            <person name="Schein J."/>
            <person name="Schwartz D.C."/>
            <person name="Seeger K."/>
            <person name="Seyler A."/>
            <person name="Sharp S."/>
            <person name="Shin H."/>
            <person name="Sivam D."/>
            <person name="Squares R."/>
            <person name="Squares S."/>
            <person name="Tosato V."/>
            <person name="Vogt C."/>
            <person name="Volckaert G."/>
            <person name="Wambutt R."/>
            <person name="Warren T."/>
            <person name="Wedler H."/>
            <person name="Woodward J."/>
            <person name="Zhou S."/>
            <person name="Zimmermann W."/>
            <person name="Smith D.F."/>
            <person name="Blackwell J.M."/>
            <person name="Stuart K.D."/>
            <person name="Barrell B."/>
            <person name="Myler P.J."/>
        </authorList>
    </citation>
    <scope>NUCLEOTIDE SEQUENCE [LARGE SCALE GENOMIC DNA]</scope>
    <source>
        <strain evidence="5">MHOM/IL/81/Friedlin</strain>
    </source>
</reference>
<dbReference type="GO" id="GO:0005739">
    <property type="term" value="C:mitochondrion"/>
    <property type="evidence" value="ECO:0000266"/>
    <property type="project" value="GeneDB"/>
</dbReference>
<dbReference type="VEuPathDB" id="TriTrypDB:LMJFC_070018900"/>
<organism evidence="4 5">
    <name type="scientific">Leishmania major</name>
    <dbReference type="NCBI Taxonomy" id="5664"/>
    <lineage>
        <taxon>Eukaryota</taxon>
        <taxon>Discoba</taxon>
        <taxon>Euglenozoa</taxon>
        <taxon>Kinetoplastea</taxon>
        <taxon>Metakinetoplastina</taxon>
        <taxon>Trypanosomatida</taxon>
        <taxon>Trypanosomatidae</taxon>
        <taxon>Leishmaniinae</taxon>
        <taxon>Leishmania</taxon>
    </lineage>
</organism>
<feature type="compositionally biased region" description="Low complexity" evidence="2">
    <location>
        <begin position="239"/>
        <end position="250"/>
    </location>
</feature>
<dbReference type="STRING" id="5664.Q4QIH9"/>
<dbReference type="GO" id="GO:0008270">
    <property type="term" value="F:zinc ion binding"/>
    <property type="evidence" value="ECO:0000266"/>
    <property type="project" value="GeneDB"/>
</dbReference>
<gene>
    <name evidence="4" type="ORF">LMJF_07_1070</name>
</gene>
<dbReference type="SUPFAM" id="SSF57667">
    <property type="entry name" value="beta-beta-alpha zinc fingers"/>
    <property type="match status" value="1"/>
</dbReference>
<keyword evidence="1" id="KW-0863">Zinc-finger</keyword>
<dbReference type="HOGENOM" id="CLU_544535_0_0_1"/>
<dbReference type="PIRSF" id="PIRSF036999">
    <property type="entry name" value="RNA_ed_MP42"/>
    <property type="match status" value="1"/>
</dbReference>
<dbReference type="InterPro" id="IPR017083">
    <property type="entry name" value="RNA_edit_cplx_Nase-su_MP42"/>
</dbReference>
<dbReference type="SMART" id="SM00355">
    <property type="entry name" value="ZnF_C2H2"/>
    <property type="match status" value="2"/>
</dbReference>
<dbReference type="GO" id="GO:0016891">
    <property type="term" value="F:RNA endonuclease activity producing 5'-phosphomonoesters, hydrolytic mechanism"/>
    <property type="evidence" value="ECO:0000266"/>
    <property type="project" value="GeneDB"/>
</dbReference>
<sequence>MHHYQLVSSRQRLPYKGVGPISHTHTHTHLHTRTHTHTQRQLLPPTLFPSSALMRRIGVATCQRRWLASAMLPRAGKCGTPWSGHSFILDTAASLTTAVREVRSTAVCCAPKDAQYQCGECGKTFRLVNALNHHIMTRHGNNAKALMKKDGKLVPVETDQLKGGAHCVSSSSSSTATASSATPAGAAAAASSSPLSGGTTSPFPVHFAAPFGAAAASMGGVASSSTPPGTAPGVLQAPATAAAGATTAGTDENGSGADGAAEEREKRMFVCTVCQKTFRLEAALQHHYQAKHNMDMPTSASSPSARGGASTTAGAGGASVSTPGEPGANGGGSAGAFGGVPGVAADGAAAPANASSFGAAQYVRQQEGALPDAPQYHLDVAPNAPEEGDIAAHWRCVNMCVLMGDVQEVEEGYVFEDHVLQFTVATEFATPAPGDPDMDFHTVRVYGHEFWAPLKADMQSGGRFLVTGRLCMVPQFDTQLKKYYHYPVIQVFPGTGNVVRV</sequence>
<dbReference type="GeneID" id="5649272"/>
<keyword evidence="5" id="KW-1185">Reference proteome</keyword>
<dbReference type="PANTHER" id="PTHR40735">
    <property type="entry name" value="RNA-EDITING COMPLEX PROTEIN MP42-RELATED"/>
    <property type="match status" value="1"/>
</dbReference>
<reference evidence="4 5" key="3">
    <citation type="journal article" date="2011" name="Genome Res.">
        <title>Chromosome and gene copy number variation allow major structural change between species and strains of Leishmania.</title>
        <authorList>
            <person name="Rogers M.B."/>
            <person name="Hilley J.D."/>
            <person name="Dickens N.J."/>
            <person name="Wilkes J."/>
            <person name="Bates P.A."/>
            <person name="Depledge D.P."/>
            <person name="Harris D."/>
            <person name="Her Y."/>
            <person name="Herzyk P."/>
            <person name="Imamura H."/>
            <person name="Otto T.D."/>
            <person name="Sanders M."/>
            <person name="Seeger K."/>
            <person name="Dujardin J.C."/>
            <person name="Berriman M."/>
            <person name="Smith D.F."/>
            <person name="Hertz-Fowler C."/>
            <person name="Mottram J.C."/>
        </authorList>
    </citation>
    <scope>NUCLEOTIDE SEQUENCE [LARGE SCALE GENOMIC DNA]</scope>
    <source>
        <strain evidence="5">MHOM/IL/81/Friedlin</strain>
    </source>
</reference>
<dbReference type="GO" id="GO:0000175">
    <property type="term" value="F:3'-5'-RNA exonuclease activity"/>
    <property type="evidence" value="ECO:0000266"/>
    <property type="project" value="GeneDB"/>
</dbReference>
<dbReference type="GO" id="GO:0004518">
    <property type="term" value="F:nuclease activity"/>
    <property type="evidence" value="ECO:0000318"/>
    <property type="project" value="GO_Central"/>
</dbReference>
<feature type="region of interest" description="Disordered" evidence="2">
    <location>
        <begin position="218"/>
        <end position="261"/>
    </location>
</feature>
<dbReference type="EMBL" id="FR796403">
    <property type="protein sequence ID" value="CAJ07074.1"/>
    <property type="molecule type" value="Genomic_DNA"/>
</dbReference>
<dbReference type="OMA" id="YPVIQVF"/>
<dbReference type="eggNOG" id="ENOG502R8J3">
    <property type="taxonomic scope" value="Eukaryota"/>
</dbReference>
<dbReference type="InterPro" id="IPR013087">
    <property type="entry name" value="Znf_C2H2_type"/>
</dbReference>
<dbReference type="PANTHER" id="PTHR40735:SF3">
    <property type="entry name" value="RNA-EDITING COMPLEX PROTEIN MP42"/>
    <property type="match status" value="1"/>
</dbReference>
<dbReference type="VEuPathDB" id="TriTrypDB:LmjF.07.1070"/>
<dbReference type="InterPro" id="IPR036236">
    <property type="entry name" value="Znf_C2H2_sf"/>
</dbReference>
<evidence type="ECO:0000313" key="5">
    <source>
        <dbReference type="Proteomes" id="UP000000542"/>
    </source>
</evidence>
<dbReference type="GO" id="GO:0016556">
    <property type="term" value="P:mRNA modification"/>
    <property type="evidence" value="ECO:0000266"/>
    <property type="project" value="GeneDB"/>
</dbReference>
<dbReference type="Proteomes" id="UP000000542">
    <property type="component" value="Chromosome 7"/>
</dbReference>
<evidence type="ECO:0000256" key="2">
    <source>
        <dbReference type="SAM" id="MobiDB-lite"/>
    </source>
</evidence>
<feature type="compositionally biased region" description="Basic residues" evidence="2">
    <location>
        <begin position="24"/>
        <end position="38"/>
    </location>
</feature>
<dbReference type="GO" id="GO:0009451">
    <property type="term" value="P:RNA modification"/>
    <property type="evidence" value="ECO:0000318"/>
    <property type="project" value="GO_Central"/>
</dbReference>